<evidence type="ECO:0000256" key="7">
    <source>
        <dbReference type="ARBA" id="ARBA00022884"/>
    </source>
</evidence>
<proteinExistence type="inferred from homology"/>
<dbReference type="PANTHER" id="PTHR11933">
    <property type="entry name" value="TRNA 5-METHYLAMINOMETHYL-2-THIOURIDYLATE -METHYLTRANSFERASE"/>
    <property type="match status" value="1"/>
</dbReference>
<feature type="active site" description="Nucleophile" evidence="11">
    <location>
        <position position="106"/>
    </location>
</feature>
<evidence type="ECO:0000256" key="2">
    <source>
        <dbReference type="ARBA" id="ARBA00022555"/>
    </source>
</evidence>
<feature type="binding site" evidence="11">
    <location>
        <position position="36"/>
    </location>
    <ligand>
        <name>ATP</name>
        <dbReference type="ChEBI" id="CHEBI:30616"/>
    </ligand>
</feature>
<dbReference type="GO" id="GO:0002143">
    <property type="term" value="P:tRNA wobble position uridine thiolation"/>
    <property type="evidence" value="ECO:0007669"/>
    <property type="project" value="TreeGrafter"/>
</dbReference>
<feature type="region of interest" description="Interaction with tRNA" evidence="11">
    <location>
        <begin position="154"/>
        <end position="156"/>
    </location>
</feature>
<dbReference type="GO" id="GO:0103016">
    <property type="term" value="F:tRNA-uridine 2-sulfurtransferase activity"/>
    <property type="evidence" value="ECO:0007669"/>
    <property type="project" value="UniProtKB-EC"/>
</dbReference>
<feature type="domain" description="tRNA-specific 2-thiouridylase MnmA-like C-terminal" evidence="12">
    <location>
        <begin position="284"/>
        <end position="359"/>
    </location>
</feature>
<feature type="active site" description="Cysteine persulfide intermediate" evidence="11">
    <location>
        <position position="204"/>
    </location>
</feature>
<dbReference type="Gene3D" id="2.40.30.10">
    <property type="entry name" value="Translation factors"/>
    <property type="match status" value="1"/>
</dbReference>
<evidence type="ECO:0000259" key="12">
    <source>
        <dbReference type="Pfam" id="PF20258"/>
    </source>
</evidence>
<keyword evidence="4 11" id="KW-0819">tRNA processing</keyword>
<evidence type="ECO:0000256" key="4">
    <source>
        <dbReference type="ARBA" id="ARBA00022694"/>
    </source>
</evidence>
<dbReference type="RefSeq" id="WP_206707339.1">
    <property type="nucleotide sequence ID" value="NZ_CP059066.1"/>
</dbReference>
<comment type="caution">
    <text evidence="11">Lacks conserved residue(s) required for the propagation of feature annotation.</text>
</comment>
<dbReference type="SUPFAM" id="SSF52402">
    <property type="entry name" value="Adenine nucleotide alpha hydrolases-like"/>
    <property type="match status" value="1"/>
</dbReference>
<feature type="region of interest" description="Interaction with tRNA" evidence="11">
    <location>
        <begin position="310"/>
        <end position="311"/>
    </location>
</feature>
<dbReference type="InterPro" id="IPR004506">
    <property type="entry name" value="MnmA-like"/>
</dbReference>
<keyword evidence="2 11" id="KW-0820">tRNA-binding</keyword>
<evidence type="ECO:0000256" key="8">
    <source>
        <dbReference type="ARBA" id="ARBA00023157"/>
    </source>
</evidence>
<dbReference type="FunFam" id="3.40.50.620:FF:000115">
    <property type="entry name" value="tRNA-specific 2-thiouridylase MnmA"/>
    <property type="match status" value="1"/>
</dbReference>
<dbReference type="FunFam" id="2.40.30.10:FF:000023">
    <property type="entry name" value="tRNA-specific 2-thiouridylase MnmA"/>
    <property type="match status" value="1"/>
</dbReference>
<keyword evidence="3 11" id="KW-0808">Transferase</keyword>
<dbReference type="HAMAP" id="MF_00144">
    <property type="entry name" value="tRNA_thiouridyl_MnmA"/>
    <property type="match status" value="1"/>
</dbReference>
<evidence type="ECO:0000256" key="11">
    <source>
        <dbReference type="HAMAP-Rule" id="MF_00144"/>
    </source>
</evidence>
<comment type="similarity">
    <text evidence="11">Belongs to the MnmA/TRMU family.</text>
</comment>
<feature type="domain" description="tRNA-specific 2-thiouridylase MnmA-like central" evidence="13">
    <location>
        <begin position="212"/>
        <end position="276"/>
    </location>
</feature>
<gene>
    <name evidence="11 14" type="primary">mnmA</name>
    <name evidence="14" type="ORF">H0A61_02403</name>
</gene>
<keyword evidence="6 11" id="KW-0067">ATP-binding</keyword>
<feature type="binding site" evidence="11">
    <location>
        <begin position="10"/>
        <end position="17"/>
    </location>
    <ligand>
        <name>ATP</name>
        <dbReference type="ChEBI" id="CHEBI:30616"/>
    </ligand>
</feature>
<dbReference type="Gene3D" id="2.30.30.280">
    <property type="entry name" value="Adenine nucleotide alpha hydrolases-like domains"/>
    <property type="match status" value="1"/>
</dbReference>
<dbReference type="GO" id="GO:0005737">
    <property type="term" value="C:cytoplasm"/>
    <property type="evidence" value="ECO:0007669"/>
    <property type="project" value="UniProtKB-SubCell"/>
</dbReference>
<keyword evidence="15" id="KW-1185">Reference proteome</keyword>
<evidence type="ECO:0000313" key="15">
    <source>
        <dbReference type="Proteomes" id="UP000662904"/>
    </source>
</evidence>
<accession>A0A8A0RNN7</accession>
<evidence type="ECO:0000256" key="3">
    <source>
        <dbReference type="ARBA" id="ARBA00022679"/>
    </source>
</evidence>
<feature type="binding site" evidence="11">
    <location>
        <position position="130"/>
    </location>
    <ligand>
        <name>ATP</name>
        <dbReference type="ChEBI" id="CHEBI:30616"/>
    </ligand>
</feature>
<comment type="subcellular location">
    <subcellularLocation>
        <location evidence="11">Cytoplasm</location>
    </subcellularLocation>
</comment>
<keyword evidence="7 11" id="KW-0694">RNA-binding</keyword>
<dbReference type="PANTHER" id="PTHR11933:SF5">
    <property type="entry name" value="MITOCHONDRIAL TRNA-SPECIFIC 2-THIOURIDYLASE 1"/>
    <property type="match status" value="1"/>
</dbReference>
<organism evidence="14 15">
    <name type="scientific">Koleobacter methoxysyntrophicus</name>
    <dbReference type="NCBI Taxonomy" id="2751313"/>
    <lineage>
        <taxon>Bacteria</taxon>
        <taxon>Bacillati</taxon>
        <taxon>Bacillota</taxon>
        <taxon>Clostridia</taxon>
        <taxon>Koleobacterales</taxon>
        <taxon>Koleobacteraceae</taxon>
        <taxon>Koleobacter</taxon>
    </lineage>
</organism>
<dbReference type="NCBIfam" id="TIGR00420">
    <property type="entry name" value="trmU"/>
    <property type="match status" value="1"/>
</dbReference>
<feature type="site" description="Interaction with tRNA" evidence="11">
    <location>
        <position position="343"/>
    </location>
</feature>
<dbReference type="EC" id="2.8.1.13" evidence="11"/>
<evidence type="ECO:0000256" key="5">
    <source>
        <dbReference type="ARBA" id="ARBA00022741"/>
    </source>
</evidence>
<dbReference type="AlphaFoldDB" id="A0A8A0RNN7"/>
<dbReference type="InterPro" id="IPR023382">
    <property type="entry name" value="MnmA-like_central_sf"/>
</dbReference>
<dbReference type="EMBL" id="CP059066">
    <property type="protein sequence ID" value="QSQ10011.1"/>
    <property type="molecule type" value="Genomic_DNA"/>
</dbReference>
<keyword evidence="1 11" id="KW-0963">Cytoplasm</keyword>
<dbReference type="CDD" id="cd01998">
    <property type="entry name" value="MnmA_TRMU-like"/>
    <property type="match status" value="1"/>
</dbReference>
<dbReference type="InterPro" id="IPR046885">
    <property type="entry name" value="MnmA-like_C"/>
</dbReference>
<dbReference type="Proteomes" id="UP000662904">
    <property type="component" value="Chromosome"/>
</dbReference>
<sequence>MTKNARVVVAMSGGVDSSVTAYLLKQQGYEVIGATMQIWQDRNPDEQFNEGGCCSLSAVNDARRVADLLNIPYYVFNLKLPFKEKVMDYFIDEYLKGRTPNPCIACNRYIKFEDFLNRVLALDAQYMATGHYARISFDKTRERYIIRKAIDQKKDQTYVLYNLTQFQLKHTLMPLGEYTKDQVRAIAKEIGLAVADKPDSQEICFIPKNDYKQFLKEKVPNKIKPGPFLDTEGNKIGEHKGLAYYTVGQRKGLGLAMGKPVYVVDLDAENNAVIIGNEYEVLGKELLASDLNFIPFDKLEKPMKVTAKIRYTAPEKEAIIIPERADSIRLIFNKPERAITPGQSVVFYDGDLLIGGGIIKKCIKKYPT</sequence>
<name>A0A8A0RNN7_9FIRM</name>
<dbReference type="Pfam" id="PF20258">
    <property type="entry name" value="tRNA_Me_trans_C"/>
    <property type="match status" value="1"/>
</dbReference>
<dbReference type="Pfam" id="PF20259">
    <property type="entry name" value="tRNA_Me_trans_M"/>
    <property type="match status" value="1"/>
</dbReference>
<evidence type="ECO:0000256" key="6">
    <source>
        <dbReference type="ARBA" id="ARBA00022840"/>
    </source>
</evidence>
<dbReference type="InterPro" id="IPR046884">
    <property type="entry name" value="MnmA-like_central"/>
</dbReference>
<dbReference type="InterPro" id="IPR014729">
    <property type="entry name" value="Rossmann-like_a/b/a_fold"/>
</dbReference>
<dbReference type="GO" id="GO:0000049">
    <property type="term" value="F:tRNA binding"/>
    <property type="evidence" value="ECO:0007669"/>
    <property type="project" value="UniProtKB-KW"/>
</dbReference>
<evidence type="ECO:0000259" key="13">
    <source>
        <dbReference type="Pfam" id="PF20259"/>
    </source>
</evidence>
<dbReference type="GO" id="GO:0005524">
    <property type="term" value="F:ATP binding"/>
    <property type="evidence" value="ECO:0007669"/>
    <property type="project" value="UniProtKB-KW"/>
</dbReference>
<evidence type="ECO:0000256" key="1">
    <source>
        <dbReference type="ARBA" id="ARBA00022490"/>
    </source>
</evidence>
<feature type="site" description="Interaction with tRNA" evidence="11">
    <location>
        <position position="131"/>
    </location>
</feature>
<dbReference type="Pfam" id="PF03054">
    <property type="entry name" value="tRNA_Me_trans"/>
    <property type="match status" value="1"/>
</dbReference>
<dbReference type="Gene3D" id="3.40.50.620">
    <property type="entry name" value="HUPs"/>
    <property type="match status" value="1"/>
</dbReference>
<evidence type="ECO:0000313" key="14">
    <source>
        <dbReference type="EMBL" id="QSQ10011.1"/>
    </source>
</evidence>
<comment type="catalytic activity">
    <reaction evidence="9 11">
        <text>S-sulfanyl-L-cysteinyl-[protein] + uridine(34) in tRNA + AH2 + ATP = 2-thiouridine(34) in tRNA + L-cysteinyl-[protein] + A + AMP + diphosphate + H(+)</text>
        <dbReference type="Rhea" id="RHEA:47032"/>
        <dbReference type="Rhea" id="RHEA-COMP:10131"/>
        <dbReference type="Rhea" id="RHEA-COMP:11726"/>
        <dbReference type="Rhea" id="RHEA-COMP:11727"/>
        <dbReference type="Rhea" id="RHEA-COMP:11728"/>
        <dbReference type="ChEBI" id="CHEBI:13193"/>
        <dbReference type="ChEBI" id="CHEBI:15378"/>
        <dbReference type="ChEBI" id="CHEBI:17499"/>
        <dbReference type="ChEBI" id="CHEBI:29950"/>
        <dbReference type="ChEBI" id="CHEBI:30616"/>
        <dbReference type="ChEBI" id="CHEBI:33019"/>
        <dbReference type="ChEBI" id="CHEBI:61963"/>
        <dbReference type="ChEBI" id="CHEBI:65315"/>
        <dbReference type="ChEBI" id="CHEBI:87170"/>
        <dbReference type="ChEBI" id="CHEBI:456215"/>
        <dbReference type="EC" id="2.8.1.13"/>
    </reaction>
</comment>
<reference evidence="14" key="1">
    <citation type="submission" date="2020-07" db="EMBL/GenBank/DDBJ databases">
        <title>Koleobacter methoxysyntrophicus gen. nov., sp. nov., a novel anaerobic bacterium isolated from deep subsurface oil field and proposal of Koleobacterales ord. nov. in the phylum Firmicutes.</title>
        <authorList>
            <person name="Sakamoto S."/>
            <person name="Tamaki H."/>
        </authorList>
    </citation>
    <scope>NUCLEOTIDE SEQUENCE</scope>
    <source>
        <strain evidence="14">NRmbB1</strain>
    </source>
</reference>
<comment type="function">
    <text evidence="10 11">Catalyzes the 2-thiolation of uridine at the wobble position (U34) of tRNA, leading to the formation of s(2)U34.</text>
</comment>
<dbReference type="NCBIfam" id="NF001138">
    <property type="entry name" value="PRK00143.1"/>
    <property type="match status" value="1"/>
</dbReference>
<keyword evidence="8" id="KW-1015">Disulfide bond</keyword>
<evidence type="ECO:0000256" key="9">
    <source>
        <dbReference type="ARBA" id="ARBA00051542"/>
    </source>
</evidence>
<evidence type="ECO:0000256" key="10">
    <source>
        <dbReference type="ARBA" id="ARBA00056575"/>
    </source>
</evidence>
<dbReference type="KEGG" id="kme:H0A61_02403"/>
<protein>
    <recommendedName>
        <fullName evidence="11">tRNA-specific 2-thiouridylase MnmA</fullName>
        <ecNumber evidence="11">2.8.1.13</ecNumber>
    </recommendedName>
</protein>
<keyword evidence="5 11" id="KW-0547">Nucleotide-binding</keyword>
<dbReference type="FunFam" id="2.30.30.280:FF:000001">
    <property type="entry name" value="tRNA-specific 2-thiouridylase MnmA"/>
    <property type="match status" value="1"/>
</dbReference>